<evidence type="ECO:0000313" key="2">
    <source>
        <dbReference type="Proteomes" id="UP000004191"/>
    </source>
</evidence>
<evidence type="ECO:0008006" key="3">
    <source>
        <dbReference type="Google" id="ProtNLM"/>
    </source>
</evidence>
<organism evidence="1 2">
    <name type="scientific">Helcococcus kunzii ATCC 51366</name>
    <dbReference type="NCBI Taxonomy" id="883114"/>
    <lineage>
        <taxon>Bacteria</taxon>
        <taxon>Bacillati</taxon>
        <taxon>Bacillota</taxon>
        <taxon>Tissierellia</taxon>
        <taxon>Tissierellales</taxon>
        <taxon>Peptoniphilaceae</taxon>
        <taxon>Helcococcus</taxon>
    </lineage>
</organism>
<dbReference type="EMBL" id="AGEI01000020">
    <property type="protein sequence ID" value="EHR34406.1"/>
    <property type="molecule type" value="Genomic_DNA"/>
</dbReference>
<dbReference type="Pfam" id="PF16264">
    <property type="entry name" value="SatD"/>
    <property type="match status" value="1"/>
</dbReference>
<dbReference type="Proteomes" id="UP000004191">
    <property type="component" value="Unassembled WGS sequence"/>
</dbReference>
<proteinExistence type="predicted"/>
<name>H3NN02_9FIRM</name>
<dbReference type="InterPro" id="IPR032580">
    <property type="entry name" value="SatD"/>
</dbReference>
<reference evidence="1 2" key="1">
    <citation type="submission" date="2012-01" db="EMBL/GenBank/DDBJ databases">
        <title>The Genome Sequence of Helcococcus kunzii ATCC 51366.</title>
        <authorList>
            <consortium name="The Broad Institute Genome Sequencing Platform"/>
            <person name="Earl A."/>
            <person name="Ward D."/>
            <person name="Feldgarden M."/>
            <person name="Gevers D."/>
            <person name="Huys G."/>
            <person name="Young S.K."/>
            <person name="Zeng Q."/>
            <person name="Gargeya S."/>
            <person name="Fitzgerald M."/>
            <person name="Haas B."/>
            <person name="Abouelleil A."/>
            <person name="Alvarado L."/>
            <person name="Arachchi H.M."/>
            <person name="Berlin A."/>
            <person name="Chapman S.B."/>
            <person name="Gearin G."/>
            <person name="Goldberg J."/>
            <person name="Griggs A."/>
            <person name="Gujja S."/>
            <person name="Hansen M."/>
            <person name="Heiman D."/>
            <person name="Howarth C."/>
            <person name="Larimer J."/>
            <person name="Lui A."/>
            <person name="MacDonald P.J.P."/>
            <person name="McCowen C."/>
            <person name="Montmayeur A."/>
            <person name="Murphy C."/>
            <person name="Neiman D."/>
            <person name="Pearson M."/>
            <person name="Priest M."/>
            <person name="Roberts A."/>
            <person name="Saif S."/>
            <person name="Shea T."/>
            <person name="Sisk P."/>
            <person name="Stolte C."/>
            <person name="Sykes S."/>
            <person name="Wortman J."/>
            <person name="Nusbaum C."/>
            <person name="Birren B."/>
        </authorList>
    </citation>
    <scope>NUCLEOTIDE SEQUENCE [LARGE SCALE GENOMIC DNA]</scope>
    <source>
        <strain evidence="1 2">ATCC 51366</strain>
    </source>
</reference>
<sequence>MNKYIAIIGDLIQSKKIENRNVFQENLKQIFNNLNKKYKETIISNFTLTIGDEFQAILKLDNNLMKILDELYLLIPHEFRIGIGYGEISTQINPILSIGSDGEAFWYARAAIEYIYNNNYSGRSNIYFKSEEEDIDEIINTIFLLSETIKDQWTDLQKETFQAMLNEDIYKENFNQQNLAKKMKISQSSLSKRLSLGNIKIYLHARNQITKILEDNYEYVE</sequence>
<comment type="caution">
    <text evidence="1">The sequence shown here is derived from an EMBL/GenBank/DDBJ whole genome shotgun (WGS) entry which is preliminary data.</text>
</comment>
<accession>H3NN02</accession>
<dbReference type="HOGENOM" id="CLU_077332_0_0_9"/>
<dbReference type="AlphaFoldDB" id="H3NN02"/>
<dbReference type="GeneID" id="96998717"/>
<dbReference type="RefSeq" id="WP_005398034.1">
    <property type="nucleotide sequence ID" value="NZ_JH601088.1"/>
</dbReference>
<evidence type="ECO:0000313" key="1">
    <source>
        <dbReference type="EMBL" id="EHR34406.1"/>
    </source>
</evidence>
<gene>
    <name evidence="1" type="ORF">HMPREF9709_00713</name>
</gene>
<keyword evidence="2" id="KW-1185">Reference proteome</keyword>
<protein>
    <recommendedName>
        <fullName evidence="3">SatD protein</fullName>
    </recommendedName>
</protein>
<dbReference type="STRING" id="883114.HMPREF9709_00713"/>
<dbReference type="eggNOG" id="ENOG5032Q8G">
    <property type="taxonomic scope" value="Bacteria"/>
</dbReference>